<proteinExistence type="predicted"/>
<dbReference type="AlphaFoldDB" id="A0A2V1DYL1"/>
<evidence type="ECO:0000313" key="3">
    <source>
        <dbReference type="Proteomes" id="UP000244855"/>
    </source>
</evidence>
<organism evidence="2 3">
    <name type="scientific">Periconia macrospinosa</name>
    <dbReference type="NCBI Taxonomy" id="97972"/>
    <lineage>
        <taxon>Eukaryota</taxon>
        <taxon>Fungi</taxon>
        <taxon>Dikarya</taxon>
        <taxon>Ascomycota</taxon>
        <taxon>Pezizomycotina</taxon>
        <taxon>Dothideomycetes</taxon>
        <taxon>Pleosporomycetidae</taxon>
        <taxon>Pleosporales</taxon>
        <taxon>Massarineae</taxon>
        <taxon>Periconiaceae</taxon>
        <taxon>Periconia</taxon>
    </lineage>
</organism>
<keyword evidence="3" id="KW-1185">Reference proteome</keyword>
<feature type="region of interest" description="Disordered" evidence="1">
    <location>
        <begin position="1"/>
        <end position="33"/>
    </location>
</feature>
<reference evidence="2 3" key="1">
    <citation type="journal article" date="2018" name="Sci. Rep.">
        <title>Comparative genomics provides insights into the lifestyle and reveals functional heterogeneity of dark septate endophytic fungi.</title>
        <authorList>
            <person name="Knapp D.G."/>
            <person name="Nemeth J.B."/>
            <person name="Barry K."/>
            <person name="Hainaut M."/>
            <person name="Henrissat B."/>
            <person name="Johnson J."/>
            <person name="Kuo A."/>
            <person name="Lim J.H.P."/>
            <person name="Lipzen A."/>
            <person name="Nolan M."/>
            <person name="Ohm R.A."/>
            <person name="Tamas L."/>
            <person name="Grigoriev I.V."/>
            <person name="Spatafora J.W."/>
            <person name="Nagy L.G."/>
            <person name="Kovacs G.M."/>
        </authorList>
    </citation>
    <scope>NUCLEOTIDE SEQUENCE [LARGE SCALE GENOMIC DNA]</scope>
    <source>
        <strain evidence="2 3">DSE2036</strain>
    </source>
</reference>
<feature type="compositionally biased region" description="Polar residues" evidence="1">
    <location>
        <begin position="15"/>
        <end position="33"/>
    </location>
</feature>
<name>A0A2V1DYL1_9PLEO</name>
<gene>
    <name evidence="2" type="ORF">DM02DRAFT_703581</name>
</gene>
<dbReference type="EMBL" id="KZ805349">
    <property type="protein sequence ID" value="PVI01950.1"/>
    <property type="molecule type" value="Genomic_DNA"/>
</dbReference>
<accession>A0A2V1DYL1</accession>
<evidence type="ECO:0000313" key="2">
    <source>
        <dbReference type="EMBL" id="PVI01950.1"/>
    </source>
</evidence>
<evidence type="ECO:0000256" key="1">
    <source>
        <dbReference type="SAM" id="MobiDB-lite"/>
    </source>
</evidence>
<sequence>METSQQPSRYADRMTQPTQEQENLQSKYSNESTPVVECKAAGPTLVDGAQKVYTAFRTSTFYSSERAVTFASHSAADASEKSFYKFQIKNPPQKKFLSFYLTEPGLQRLLAKRHDQLEVVLLPPLSCEVEGLAAVIAWMQDAVHMSFSRRNGIKFPSSSVLKACYIERALRALGLTTDADDFRQKIILDYFFDQDLSVSDMRKIWTNLPYDSFWVKYMRQAAIRLIKAHHHGPPPPQEQFRELLKFIAGSTSFQSYLEICVGRRLSPKFKRDPTIERWVMQAADREVVNDENVEYETIKLEGYMKPFSFEWVERDGKVGGGVFIQSGIKWKDRELFPMVHRRRIRYETSVGREWLESRRRNADEDD</sequence>
<dbReference type="Proteomes" id="UP000244855">
    <property type="component" value="Unassembled WGS sequence"/>
</dbReference>
<protein>
    <submittedName>
        <fullName evidence="2">Uncharacterized protein</fullName>
    </submittedName>
</protein>